<dbReference type="AlphaFoldDB" id="F9XPK4"/>
<dbReference type="EMBL" id="CM001203">
    <property type="protein sequence ID" value="EGP85176.1"/>
    <property type="molecule type" value="Genomic_DNA"/>
</dbReference>
<proteinExistence type="predicted"/>
<feature type="transmembrane region" description="Helical" evidence="1">
    <location>
        <begin position="61"/>
        <end position="83"/>
    </location>
</feature>
<reference evidence="2 4" key="1">
    <citation type="journal article" date="2011" name="PLoS Genet.">
        <title>Finished genome of the fungal wheat pathogen Mycosphaerella graminicola reveals dispensome structure, chromosome plasticity, and stealth pathogenesis.</title>
        <authorList>
            <person name="Goodwin S.B."/>
            <person name="Ben M'barek S."/>
            <person name="Dhillon B."/>
            <person name="Wittenberg A.H.J."/>
            <person name="Crane C.F."/>
            <person name="Hane J.K."/>
            <person name="Foster A.J."/>
            <person name="Van der Lee T.A.J."/>
            <person name="Grimwood J."/>
            <person name="Aerts A."/>
            <person name="Antoniw J."/>
            <person name="Bailey A."/>
            <person name="Bluhm B."/>
            <person name="Bowler J."/>
            <person name="Bristow J."/>
            <person name="van der Burgt A."/>
            <person name="Canto-Canche B."/>
            <person name="Churchill A.C.L."/>
            <person name="Conde-Ferraez L."/>
            <person name="Cools H.J."/>
            <person name="Coutinho P.M."/>
            <person name="Csukai M."/>
            <person name="Dehal P."/>
            <person name="De Wit P."/>
            <person name="Donzelli B."/>
            <person name="van de Geest H.C."/>
            <person name="van Ham R.C.H.J."/>
            <person name="Hammond-Kosack K.E."/>
            <person name="Henrissat B."/>
            <person name="Kilian A."/>
            <person name="Kobayashi A.K."/>
            <person name="Koopmann E."/>
            <person name="Kourmpetis Y."/>
            <person name="Kuzniar A."/>
            <person name="Lindquist E."/>
            <person name="Lombard V."/>
            <person name="Maliepaard C."/>
            <person name="Martins N."/>
            <person name="Mehrabi R."/>
            <person name="Nap J.P.H."/>
            <person name="Ponomarenko A."/>
            <person name="Rudd J.J."/>
            <person name="Salamov A."/>
            <person name="Schmutz J."/>
            <person name="Schouten H.J."/>
            <person name="Shapiro H."/>
            <person name="Stergiopoulos I."/>
            <person name="Torriani S.F.F."/>
            <person name="Tu H."/>
            <person name="de Vries R.P."/>
            <person name="Waalwijk C."/>
            <person name="Ware S.B."/>
            <person name="Wiebenga A."/>
            <person name="Zwiers L.-H."/>
            <person name="Oliver R.P."/>
            <person name="Grigoriev I.V."/>
            <person name="Kema G.H.J."/>
        </authorList>
    </citation>
    <scope>NUCLEOTIDE SEQUENCE [LARGE SCALE GENOMIC DNA]</scope>
    <source>
        <strain evidence="4">CBS 115943 / IPO323</strain>
        <strain evidence="2">IPO323</strain>
    </source>
</reference>
<dbReference type="EMBL" id="CM001208">
    <property type="protein sequence ID" value="EGP82482.1"/>
    <property type="molecule type" value="Genomic_DNA"/>
</dbReference>
<dbReference type="RefSeq" id="XP_003850200.1">
    <property type="nucleotide sequence ID" value="XM_003850152.1"/>
</dbReference>
<evidence type="ECO:0000313" key="4">
    <source>
        <dbReference type="Proteomes" id="UP000008062"/>
    </source>
</evidence>
<evidence type="ECO:0000313" key="2">
    <source>
        <dbReference type="EMBL" id="EGP82482.1"/>
    </source>
</evidence>
<accession>F9XPK4</accession>
<keyword evidence="1" id="KW-0472">Membrane</keyword>
<evidence type="ECO:0000313" key="3">
    <source>
        <dbReference type="EMBL" id="EGP85176.1"/>
    </source>
</evidence>
<dbReference type="RefSeq" id="XP_003847506.1">
    <property type="nucleotide sequence ID" value="XM_003847458.1"/>
</dbReference>
<name>F9XPK4_ZYMTI</name>
<organism evidence="2 4">
    <name type="scientific">Zymoseptoria tritici (strain CBS 115943 / IPO323)</name>
    <name type="common">Speckled leaf blotch fungus</name>
    <name type="synonym">Septoria tritici</name>
    <dbReference type="NCBI Taxonomy" id="336722"/>
    <lineage>
        <taxon>Eukaryota</taxon>
        <taxon>Fungi</taxon>
        <taxon>Dikarya</taxon>
        <taxon>Ascomycota</taxon>
        <taxon>Pezizomycotina</taxon>
        <taxon>Dothideomycetes</taxon>
        <taxon>Dothideomycetidae</taxon>
        <taxon>Mycosphaerellales</taxon>
        <taxon>Mycosphaerellaceae</taxon>
        <taxon>Zymoseptoria</taxon>
    </lineage>
</organism>
<dbReference type="HOGENOM" id="CLU_2293921_0_0_1"/>
<dbReference type="KEGG" id="ztr:MYCGRDRAFT_95476"/>
<keyword evidence="1" id="KW-1133">Transmembrane helix</keyword>
<dbReference type="KEGG" id="ztr:MYCGRDRAFT_97241"/>
<keyword evidence="1" id="KW-0812">Transmembrane</keyword>
<sequence>MRDQRYRYPSVATATARSTTAIYPTTILGSIKLESLLYFISYKVLSAFPRLKMSLYTYYALRAYPEGRPALLGLLLGLLRLLYLRESRTSLASPLYRLVLL</sequence>
<dbReference type="Proteomes" id="UP000008062">
    <property type="component" value="Chromosome 13"/>
</dbReference>
<dbReference type="Proteomes" id="UP000008062">
    <property type="component" value="Chromosome 8"/>
</dbReference>
<gene>
    <name evidence="3" type="ORF">MYCGRDRAFT_95476</name>
    <name evidence="2" type="ORF">MYCGRDRAFT_97241</name>
</gene>
<protein>
    <submittedName>
        <fullName evidence="2">Uncharacterized protein</fullName>
    </submittedName>
</protein>
<keyword evidence="4" id="KW-1185">Reference proteome</keyword>
<evidence type="ECO:0000256" key="1">
    <source>
        <dbReference type="SAM" id="Phobius"/>
    </source>
</evidence>
<feature type="transmembrane region" description="Helical" evidence="1">
    <location>
        <begin position="21"/>
        <end position="41"/>
    </location>
</feature>
<dbReference type="GeneID" id="13394551"/>
<dbReference type="InParanoid" id="F9XPK4"/>
<dbReference type="GeneID" id="13401469"/>